<feature type="non-terminal residue" evidence="1">
    <location>
        <position position="78"/>
    </location>
</feature>
<name>A0A0F9FFG0_9ZZZZ</name>
<comment type="caution">
    <text evidence="1">The sequence shown here is derived from an EMBL/GenBank/DDBJ whole genome shotgun (WGS) entry which is preliminary data.</text>
</comment>
<accession>A0A0F9FFG0</accession>
<evidence type="ECO:0000313" key="1">
    <source>
        <dbReference type="EMBL" id="KKL49857.1"/>
    </source>
</evidence>
<protein>
    <submittedName>
        <fullName evidence="1">Uncharacterized protein</fullName>
    </submittedName>
</protein>
<sequence>MDVDNRKMEKHVLKERMKSLDLCDSFQKVFGVRLIKFWSGNITGFDIVGFDEHLRVPNNVSLATHIQETYGQQGTDII</sequence>
<proteinExistence type="predicted"/>
<organism evidence="1">
    <name type="scientific">marine sediment metagenome</name>
    <dbReference type="NCBI Taxonomy" id="412755"/>
    <lineage>
        <taxon>unclassified sequences</taxon>
        <taxon>metagenomes</taxon>
        <taxon>ecological metagenomes</taxon>
    </lineage>
</organism>
<dbReference type="EMBL" id="LAZR01032808">
    <property type="protein sequence ID" value="KKL49857.1"/>
    <property type="molecule type" value="Genomic_DNA"/>
</dbReference>
<dbReference type="AlphaFoldDB" id="A0A0F9FFG0"/>
<reference evidence="1" key="1">
    <citation type="journal article" date="2015" name="Nature">
        <title>Complex archaea that bridge the gap between prokaryotes and eukaryotes.</title>
        <authorList>
            <person name="Spang A."/>
            <person name="Saw J.H."/>
            <person name="Jorgensen S.L."/>
            <person name="Zaremba-Niedzwiedzka K."/>
            <person name="Martijn J."/>
            <person name="Lind A.E."/>
            <person name="van Eijk R."/>
            <person name="Schleper C."/>
            <person name="Guy L."/>
            <person name="Ettema T.J."/>
        </authorList>
    </citation>
    <scope>NUCLEOTIDE SEQUENCE</scope>
</reference>
<gene>
    <name evidence="1" type="ORF">LCGC14_2311300</name>
</gene>